<organism evidence="9 10">
    <name type="scientific">Chimaeribacter californicus</name>
    <dbReference type="NCBI Taxonomy" id="2060067"/>
    <lineage>
        <taxon>Bacteria</taxon>
        <taxon>Pseudomonadati</taxon>
        <taxon>Pseudomonadota</taxon>
        <taxon>Gammaproteobacteria</taxon>
        <taxon>Enterobacterales</taxon>
        <taxon>Yersiniaceae</taxon>
        <taxon>Chimaeribacter</taxon>
    </lineage>
</organism>
<reference evidence="9 10" key="1">
    <citation type="submission" date="2017-12" db="EMBL/GenBank/DDBJ databases">
        <title>Characterization of six clinical isolates of Enterochimera gen. nov., a novel genus of the Yersiniaciae family and the three species Enterochimera arupensis sp. nov., Enterochimera coloradensis sp. nov, and Enterochimera californica sp. nov.</title>
        <authorList>
            <person name="Rossi A."/>
            <person name="Fisher M."/>
        </authorList>
    </citation>
    <scope>NUCLEOTIDE SEQUENCE [LARGE SCALE GENOMIC DNA]</scope>
    <source>
        <strain evidence="10">2015-Iso6</strain>
    </source>
</reference>
<evidence type="ECO:0000256" key="2">
    <source>
        <dbReference type="ARBA" id="ARBA00006448"/>
    </source>
</evidence>
<dbReference type="InterPro" id="IPR023090">
    <property type="entry name" value="UPF0702_alpha/beta_dom_sf"/>
</dbReference>
<dbReference type="PANTHER" id="PTHR34582">
    <property type="entry name" value="UPF0702 TRANSMEMBRANE PROTEIN YCAP"/>
    <property type="match status" value="1"/>
</dbReference>
<dbReference type="EMBL" id="PJZF01000001">
    <property type="protein sequence ID" value="PLR41323.1"/>
    <property type="molecule type" value="Genomic_DNA"/>
</dbReference>
<keyword evidence="10" id="KW-1185">Reference proteome</keyword>
<dbReference type="RefSeq" id="WP_101814190.1">
    <property type="nucleotide sequence ID" value="NZ_PJZF01000001.1"/>
</dbReference>
<evidence type="ECO:0000256" key="7">
    <source>
        <dbReference type="SAM" id="Phobius"/>
    </source>
</evidence>
<protein>
    <submittedName>
        <fullName evidence="9">DUF421 domain-containing protein</fullName>
    </submittedName>
</protein>
<evidence type="ECO:0000256" key="5">
    <source>
        <dbReference type="ARBA" id="ARBA00022989"/>
    </source>
</evidence>
<keyword evidence="6 7" id="KW-0472">Membrane</keyword>
<evidence type="ECO:0000259" key="8">
    <source>
        <dbReference type="Pfam" id="PF04239"/>
    </source>
</evidence>
<comment type="subcellular location">
    <subcellularLocation>
        <location evidence="1">Cell membrane</location>
        <topology evidence="1">Multi-pass membrane protein</topology>
    </subcellularLocation>
</comment>
<dbReference type="GO" id="GO:0005886">
    <property type="term" value="C:plasma membrane"/>
    <property type="evidence" value="ECO:0007669"/>
    <property type="project" value="UniProtKB-SubCell"/>
</dbReference>
<evidence type="ECO:0000256" key="3">
    <source>
        <dbReference type="ARBA" id="ARBA00022475"/>
    </source>
</evidence>
<keyword evidence="3" id="KW-1003">Cell membrane</keyword>
<evidence type="ECO:0000256" key="4">
    <source>
        <dbReference type="ARBA" id="ARBA00022692"/>
    </source>
</evidence>
<dbReference type="AlphaFoldDB" id="A0A2N5EFJ6"/>
<evidence type="ECO:0000256" key="6">
    <source>
        <dbReference type="ARBA" id="ARBA00023136"/>
    </source>
</evidence>
<feature type="transmembrane region" description="Helical" evidence="7">
    <location>
        <begin position="74"/>
        <end position="91"/>
    </location>
</feature>
<comment type="caution">
    <text evidence="9">The sequence shown here is derived from an EMBL/GenBank/DDBJ whole genome shotgun (WGS) entry which is preliminary data.</text>
</comment>
<accession>A0A2N5EFJ6</accession>
<evidence type="ECO:0000313" key="9">
    <source>
        <dbReference type="EMBL" id="PLR41323.1"/>
    </source>
</evidence>
<keyword evidence="4 7" id="KW-0812">Transmembrane</keyword>
<feature type="transmembrane region" description="Helical" evidence="7">
    <location>
        <begin position="49"/>
        <end position="68"/>
    </location>
</feature>
<feature type="transmembrane region" description="Helical" evidence="7">
    <location>
        <begin position="18"/>
        <end position="37"/>
    </location>
</feature>
<evidence type="ECO:0000313" key="10">
    <source>
        <dbReference type="Proteomes" id="UP000234240"/>
    </source>
</evidence>
<proteinExistence type="inferred from homology"/>
<dbReference type="Gene3D" id="3.30.240.20">
    <property type="entry name" value="bsu07140 like domains"/>
    <property type="match status" value="1"/>
</dbReference>
<dbReference type="InterPro" id="IPR007353">
    <property type="entry name" value="DUF421"/>
</dbReference>
<dbReference type="Pfam" id="PF04239">
    <property type="entry name" value="DUF421"/>
    <property type="match status" value="1"/>
</dbReference>
<comment type="similarity">
    <text evidence="2">Belongs to the UPF0702 family.</text>
</comment>
<gene>
    <name evidence="9" type="ORF">CYR55_00305</name>
</gene>
<dbReference type="OrthoDB" id="6538282at2"/>
<name>A0A2N5EFJ6_9GAMM</name>
<evidence type="ECO:0000256" key="1">
    <source>
        <dbReference type="ARBA" id="ARBA00004651"/>
    </source>
</evidence>
<dbReference type="PANTHER" id="PTHR34582:SF6">
    <property type="entry name" value="UPF0702 TRANSMEMBRANE PROTEIN YCAP"/>
    <property type="match status" value="1"/>
</dbReference>
<dbReference type="Proteomes" id="UP000234240">
    <property type="component" value="Unassembled WGS sequence"/>
</dbReference>
<keyword evidence="5 7" id="KW-1133">Transmembrane helix</keyword>
<sequence>MKAFDIQRMLLDKFPVEFLAEVALRSLFTFVLVFIFLKVSGRRGVRQMSLFEVLIILTLGSAAGDVTFYDDVPLLPVFAVFISIMIFYRLATWLMSSHRMFQNWLEGKPVVIVREGQFEWHTMKKRNITHDEFFMEFRLAGVEHLGQVRLAILEVNGAISVFFFEPEKVKPGLPVMPADYVTFLKKVPEDDEYACHHCSLIHALKKGETHRCPQCGSDKWVTALTHRRIV</sequence>
<feature type="domain" description="YetF C-terminal" evidence="8">
    <location>
        <begin position="99"/>
        <end position="166"/>
    </location>
</feature>